<accession>X1PFI7</accession>
<feature type="non-terminal residue" evidence="2">
    <location>
        <position position="86"/>
    </location>
</feature>
<reference evidence="2" key="1">
    <citation type="journal article" date="2014" name="Front. Microbiol.">
        <title>High frequency of phylogenetically diverse reductive dehalogenase-homologous genes in deep subseafloor sedimentary metagenomes.</title>
        <authorList>
            <person name="Kawai M."/>
            <person name="Futagami T."/>
            <person name="Toyoda A."/>
            <person name="Takaki Y."/>
            <person name="Nishi S."/>
            <person name="Hori S."/>
            <person name="Arai W."/>
            <person name="Tsubouchi T."/>
            <person name="Morono Y."/>
            <person name="Uchiyama I."/>
            <person name="Ito T."/>
            <person name="Fujiyama A."/>
            <person name="Inagaki F."/>
            <person name="Takami H."/>
        </authorList>
    </citation>
    <scope>NUCLEOTIDE SEQUENCE</scope>
    <source>
        <strain evidence="2">Expedition CK06-06</strain>
    </source>
</reference>
<evidence type="ECO:0000313" key="2">
    <source>
        <dbReference type="EMBL" id="GAI29654.1"/>
    </source>
</evidence>
<name>X1PFI7_9ZZZZ</name>
<proteinExistence type="predicted"/>
<dbReference type="InterPro" id="IPR013429">
    <property type="entry name" value="Regulatory_FmdB_Zinc_ribbon"/>
</dbReference>
<evidence type="ECO:0000259" key="1">
    <source>
        <dbReference type="SMART" id="SM00834"/>
    </source>
</evidence>
<sequence length="86" mass="9252">VSVPTYEYKCENCGHTFEKFQSMKDKPVAKCPTCGGKVQRLISGGAGVIFKGSAFYATDYAKSNSLACGRDAPCCGRDTPCDRKPC</sequence>
<dbReference type="PANTHER" id="PTHR34404">
    <property type="entry name" value="REGULATORY PROTEIN, FMDB FAMILY"/>
    <property type="match status" value="1"/>
</dbReference>
<protein>
    <recommendedName>
        <fullName evidence="1">Putative regulatory protein FmdB zinc ribbon domain-containing protein</fullName>
    </recommendedName>
</protein>
<comment type="caution">
    <text evidence="2">The sequence shown here is derived from an EMBL/GenBank/DDBJ whole genome shotgun (WGS) entry which is preliminary data.</text>
</comment>
<feature type="non-terminal residue" evidence="2">
    <location>
        <position position="1"/>
    </location>
</feature>
<feature type="domain" description="Putative regulatory protein FmdB zinc ribbon" evidence="1">
    <location>
        <begin position="4"/>
        <end position="43"/>
    </location>
</feature>
<dbReference type="EMBL" id="BARV01014135">
    <property type="protein sequence ID" value="GAI29654.1"/>
    <property type="molecule type" value="Genomic_DNA"/>
</dbReference>
<dbReference type="Gene3D" id="2.20.28.30">
    <property type="entry name" value="RNA polymerase ii, chain L"/>
    <property type="match status" value="1"/>
</dbReference>
<dbReference type="PANTHER" id="PTHR34404:SF2">
    <property type="entry name" value="CONSERVED SERINE RICH PROTEIN"/>
    <property type="match status" value="1"/>
</dbReference>
<dbReference type="Pfam" id="PF09723">
    <property type="entry name" value="Zn_ribbon_8"/>
    <property type="match status" value="1"/>
</dbReference>
<dbReference type="SMART" id="SM00834">
    <property type="entry name" value="CxxC_CXXC_SSSS"/>
    <property type="match status" value="1"/>
</dbReference>
<gene>
    <name evidence="2" type="ORF">S06H3_24958</name>
</gene>
<dbReference type="NCBIfam" id="TIGR02605">
    <property type="entry name" value="CxxC_CxxC_SSSS"/>
    <property type="match status" value="1"/>
</dbReference>
<organism evidence="2">
    <name type="scientific">marine sediment metagenome</name>
    <dbReference type="NCBI Taxonomy" id="412755"/>
    <lineage>
        <taxon>unclassified sequences</taxon>
        <taxon>metagenomes</taxon>
        <taxon>ecological metagenomes</taxon>
    </lineage>
</organism>
<dbReference type="AlphaFoldDB" id="X1PFI7"/>